<proteinExistence type="inferred from homology"/>
<comment type="similarity">
    <text evidence="1">Belongs to the ATP-dependent AMP-binding enzyme family.</text>
</comment>
<sequence>MTIGPVAEQTTFVGGHEDDERLAVLVGPEGAFEIEHIEIDGVPVRSFVRAPRTLVDLFGIAAAHDDKTYLVFEDTRLTYSELRSQAGSLARSLRELYGVGRGDRVVVAMRNLPEFVVTMWASALLGAVFVPLNAWWRGSELVRALDECEPRVVVADNERVQRIRETGNVRTPIVEVRGPGADSGGGTLFGDLTRTAPLPAAEYAESNPDDVFAILFTSGTTGRPKGVVTTHRGTITNTWNMMFMAVREMILNGRTPGGTGAQNAGILTTPLFHIGGLAAVLGAAVTGSKTVLMRKWDVEEAMRIVEDEQITGMGGVPTIAREILEHPRIRAFADRVSTFSMGGANVPAELPRLVVDALGETTQLFNGYGATETTSSVTANVGTDYLENLDSVGRLNMTAELRVEASGGELVGVGELGQLCIRSPQTARGYWNNPEATAESFVDGWFRTGDLGYIDDDGFVYVVDRVKDVIIRGGENIYCAELESVLYEHPSVLDVAAVGIVDPTMGERVCVVIVPRPGARPQLADVRAFAAERLATFKCPEAMYVADDVPRSATGKVAKKQLKDVVASNPDAVERLRVS</sequence>
<keyword evidence="6" id="KW-1185">Reference proteome</keyword>
<evidence type="ECO:0000259" key="3">
    <source>
        <dbReference type="Pfam" id="PF00501"/>
    </source>
</evidence>
<evidence type="ECO:0000256" key="2">
    <source>
        <dbReference type="ARBA" id="ARBA00022598"/>
    </source>
</evidence>
<evidence type="ECO:0000313" key="6">
    <source>
        <dbReference type="Proteomes" id="UP001347146"/>
    </source>
</evidence>
<dbReference type="Gene3D" id="3.30.300.30">
    <property type="match status" value="1"/>
</dbReference>
<feature type="domain" description="AMP-dependent synthetase/ligase" evidence="3">
    <location>
        <begin position="61"/>
        <end position="431"/>
    </location>
</feature>
<dbReference type="InterPro" id="IPR020845">
    <property type="entry name" value="AMP-binding_CS"/>
</dbReference>
<evidence type="ECO:0000313" key="5">
    <source>
        <dbReference type="EMBL" id="MEE3849635.1"/>
    </source>
</evidence>
<dbReference type="InterPro" id="IPR000873">
    <property type="entry name" value="AMP-dep_synth/lig_dom"/>
</dbReference>
<comment type="caution">
    <text evidence="5">The sequence shown here is derived from an EMBL/GenBank/DDBJ whole genome shotgun (WGS) entry which is preliminary data.</text>
</comment>
<dbReference type="SUPFAM" id="SSF56801">
    <property type="entry name" value="Acetyl-CoA synthetase-like"/>
    <property type="match status" value="1"/>
</dbReference>
<dbReference type="PROSITE" id="PS00455">
    <property type="entry name" value="AMP_BINDING"/>
    <property type="match status" value="1"/>
</dbReference>
<dbReference type="PANTHER" id="PTHR43201">
    <property type="entry name" value="ACYL-COA SYNTHETASE"/>
    <property type="match status" value="1"/>
</dbReference>
<name>A0ABU7M988_9ACTN</name>
<gene>
    <name evidence="5" type="ORF">VZC37_04790</name>
</gene>
<dbReference type="Pfam" id="PF00501">
    <property type="entry name" value="AMP-binding"/>
    <property type="match status" value="1"/>
</dbReference>
<feature type="domain" description="AMP-binding enzyme C-terminal" evidence="4">
    <location>
        <begin position="481"/>
        <end position="556"/>
    </location>
</feature>
<dbReference type="Gene3D" id="3.40.50.12780">
    <property type="entry name" value="N-terminal domain of ligase-like"/>
    <property type="match status" value="1"/>
</dbReference>
<dbReference type="Pfam" id="PF13193">
    <property type="entry name" value="AMP-binding_C"/>
    <property type="match status" value="1"/>
</dbReference>
<organism evidence="5 6">
    <name type="scientific">Gordonia sesuvii</name>
    <dbReference type="NCBI Taxonomy" id="3116777"/>
    <lineage>
        <taxon>Bacteria</taxon>
        <taxon>Bacillati</taxon>
        <taxon>Actinomycetota</taxon>
        <taxon>Actinomycetes</taxon>
        <taxon>Mycobacteriales</taxon>
        <taxon>Gordoniaceae</taxon>
        <taxon>Gordonia</taxon>
    </lineage>
</organism>
<dbReference type="Proteomes" id="UP001347146">
    <property type="component" value="Unassembled WGS sequence"/>
</dbReference>
<evidence type="ECO:0000256" key="1">
    <source>
        <dbReference type="ARBA" id="ARBA00006432"/>
    </source>
</evidence>
<dbReference type="EMBL" id="JAZDUF010000001">
    <property type="protein sequence ID" value="MEE3849635.1"/>
    <property type="molecule type" value="Genomic_DNA"/>
</dbReference>
<dbReference type="RefSeq" id="WP_330431261.1">
    <property type="nucleotide sequence ID" value="NZ_JAZDUF010000001.1"/>
</dbReference>
<reference evidence="5 6" key="1">
    <citation type="submission" date="2024-01" db="EMBL/GenBank/DDBJ databases">
        <title>Draft genome sequence of Gordonia sp. LSe1-13.</title>
        <authorList>
            <person name="Suphannarot A."/>
            <person name="Mingma R."/>
        </authorList>
    </citation>
    <scope>NUCLEOTIDE SEQUENCE [LARGE SCALE GENOMIC DNA]</scope>
    <source>
        <strain evidence="5 6">LSe1-13</strain>
    </source>
</reference>
<protein>
    <submittedName>
        <fullName evidence="5">Class I adenylate-forming enzyme family protein</fullName>
    </submittedName>
</protein>
<dbReference type="InterPro" id="IPR045851">
    <property type="entry name" value="AMP-bd_C_sf"/>
</dbReference>
<accession>A0ABU7M988</accession>
<dbReference type="PANTHER" id="PTHR43201:SF5">
    <property type="entry name" value="MEDIUM-CHAIN ACYL-COA LIGASE ACSF2, MITOCHONDRIAL"/>
    <property type="match status" value="1"/>
</dbReference>
<dbReference type="InterPro" id="IPR025110">
    <property type="entry name" value="AMP-bd_C"/>
</dbReference>
<dbReference type="InterPro" id="IPR042099">
    <property type="entry name" value="ANL_N_sf"/>
</dbReference>
<keyword evidence="2" id="KW-0436">Ligase</keyword>
<evidence type="ECO:0000259" key="4">
    <source>
        <dbReference type="Pfam" id="PF13193"/>
    </source>
</evidence>